<keyword evidence="1" id="KW-0812">Transmembrane</keyword>
<feature type="transmembrane region" description="Helical" evidence="1">
    <location>
        <begin position="21"/>
        <end position="41"/>
    </location>
</feature>
<keyword evidence="3" id="KW-1185">Reference proteome</keyword>
<evidence type="ECO:0000313" key="2">
    <source>
        <dbReference type="EMBL" id="EQB30713.1"/>
    </source>
</evidence>
<reference evidence="2 3" key="1">
    <citation type="journal article" date="2013" name="Genome Announc.">
        <title>Draft Genome Sequence of Sphingobium ummariense Strain RL-3, a Hexachlorocyclohexane-Degrading Bacterium.</title>
        <authorList>
            <person name="Kohli P."/>
            <person name="Dua A."/>
            <person name="Sangwan N."/>
            <person name="Oldach P."/>
            <person name="Khurana J.P."/>
            <person name="Lal R."/>
        </authorList>
    </citation>
    <scope>NUCLEOTIDE SEQUENCE [LARGE SCALE GENOMIC DNA]</scope>
    <source>
        <strain evidence="2 3">RL-3</strain>
    </source>
</reference>
<keyword evidence="1" id="KW-0472">Membrane</keyword>
<dbReference type="STRING" id="1346791.M529_18390"/>
<keyword evidence="1" id="KW-1133">Transmembrane helix</keyword>
<protein>
    <recommendedName>
        <fullName evidence="4">Tight adherence protein TadE</fullName>
    </recommendedName>
</protein>
<comment type="caution">
    <text evidence="2">The sequence shown here is derived from an EMBL/GenBank/DDBJ whole genome shotgun (WGS) entry which is preliminary data.</text>
</comment>
<dbReference type="RefSeq" id="WP_021319297.1">
    <property type="nucleotide sequence ID" value="NZ_AUWY01000118.1"/>
</dbReference>
<dbReference type="Proteomes" id="UP000015523">
    <property type="component" value="Unassembled WGS sequence"/>
</dbReference>
<evidence type="ECO:0008006" key="4">
    <source>
        <dbReference type="Google" id="ProtNLM"/>
    </source>
</evidence>
<organism evidence="2 3">
    <name type="scientific">Sphingobium ummariense RL-3</name>
    <dbReference type="NCBI Taxonomy" id="1346791"/>
    <lineage>
        <taxon>Bacteria</taxon>
        <taxon>Pseudomonadati</taxon>
        <taxon>Pseudomonadota</taxon>
        <taxon>Alphaproteobacteria</taxon>
        <taxon>Sphingomonadales</taxon>
        <taxon>Sphingomonadaceae</taxon>
        <taxon>Sphingobium</taxon>
    </lineage>
</organism>
<name>T0KB84_9SPHN</name>
<dbReference type="eggNOG" id="COG4961">
    <property type="taxonomic scope" value="Bacteria"/>
</dbReference>
<gene>
    <name evidence="2" type="ORF">M529_18390</name>
</gene>
<sequence>MATIQPATMLMRRICRDEAGLALVEFAYAVPFMLLLTLGGAEMANLAITHARISSITSMVADGVARVRDRIDENDINDIITGAKLASGSLNLTSNGRIIISTVEDNAATTTPTTDQVITWQRCKGTKNNVPAADTIGSEGAVLTNPIGETGRQITAKPGNPVIIVQIFYDYQPLMTRRFFNIGTVKYTSAFSVRDRTLQTLQNGQNLAANAKATCNYFTS</sequence>
<dbReference type="EMBL" id="AUWY01000118">
    <property type="protein sequence ID" value="EQB30713.1"/>
    <property type="molecule type" value="Genomic_DNA"/>
</dbReference>
<accession>T0KB84</accession>
<dbReference type="AlphaFoldDB" id="T0KB84"/>
<dbReference type="OrthoDB" id="7432392at2"/>
<proteinExistence type="predicted"/>
<evidence type="ECO:0000313" key="3">
    <source>
        <dbReference type="Proteomes" id="UP000015523"/>
    </source>
</evidence>
<dbReference type="PATRIC" id="fig|1346791.3.peg.3548"/>
<evidence type="ECO:0000256" key="1">
    <source>
        <dbReference type="SAM" id="Phobius"/>
    </source>
</evidence>